<proteinExistence type="predicted"/>
<dbReference type="OrthoDB" id="9812459at2"/>
<dbReference type="STRING" id="282197.SAMN04488517_103290"/>
<feature type="compositionally biased region" description="Basic and acidic residues" evidence="1">
    <location>
        <begin position="34"/>
        <end position="50"/>
    </location>
</feature>
<feature type="region of interest" description="Disordered" evidence="1">
    <location>
        <begin position="31"/>
        <end position="70"/>
    </location>
</feature>
<name>A0A0M6XSB8_9RHOB</name>
<dbReference type="InterPro" id="IPR041374">
    <property type="entry name" value="BaeRF_family12"/>
</dbReference>
<sequence length="155" mass="17446">MPSLQNGTMVVVTDSEKALFLINLTDAEDPNLDVVRKDEEENPPDREQSANRRGRQQESSGARRYAYSDTDFHELQKDRFASDLADKLYKMAHKGRFESLVIVAPPQVLGVLRDELHKEVSSKVIAEIPKTLTNHPVDEIEKIVKDDLAEMGDAA</sequence>
<dbReference type="Pfam" id="PF18856">
    <property type="entry name" value="baeRF_family12"/>
    <property type="match status" value="1"/>
</dbReference>
<accession>A0A0M6XSB8</accession>
<keyword evidence="3" id="KW-1185">Reference proteome</keyword>
<protein>
    <submittedName>
        <fullName evidence="2">Protein required for attachment to host cells</fullName>
    </submittedName>
</protein>
<dbReference type="AlphaFoldDB" id="A0A0M6XSB8"/>
<evidence type="ECO:0000313" key="2">
    <source>
        <dbReference type="EMBL" id="CTQ34056.1"/>
    </source>
</evidence>
<organism evidence="2 3">
    <name type="scientific">Jannaschia rubra</name>
    <dbReference type="NCBI Taxonomy" id="282197"/>
    <lineage>
        <taxon>Bacteria</taxon>
        <taxon>Pseudomonadati</taxon>
        <taxon>Pseudomonadota</taxon>
        <taxon>Alphaproteobacteria</taxon>
        <taxon>Rhodobacterales</taxon>
        <taxon>Roseobacteraceae</taxon>
        <taxon>Jannaschia</taxon>
    </lineage>
</organism>
<evidence type="ECO:0000256" key="1">
    <source>
        <dbReference type="SAM" id="MobiDB-lite"/>
    </source>
</evidence>
<dbReference type="EMBL" id="CXPG01000021">
    <property type="protein sequence ID" value="CTQ34056.1"/>
    <property type="molecule type" value="Genomic_DNA"/>
</dbReference>
<reference evidence="2 3" key="1">
    <citation type="submission" date="2015-07" db="EMBL/GenBank/DDBJ databases">
        <authorList>
            <person name="Noorani M."/>
        </authorList>
    </citation>
    <scope>NUCLEOTIDE SEQUENCE [LARGE SCALE GENOMIC DNA]</scope>
    <source>
        <strain evidence="2 3">CECT 5088</strain>
    </source>
</reference>
<dbReference type="Proteomes" id="UP000048908">
    <property type="component" value="Unassembled WGS sequence"/>
</dbReference>
<evidence type="ECO:0000313" key="3">
    <source>
        <dbReference type="Proteomes" id="UP000048908"/>
    </source>
</evidence>
<gene>
    <name evidence="2" type="ORF">JAN5088_02848</name>
</gene>
<dbReference type="RefSeq" id="WP_055683450.1">
    <property type="nucleotide sequence ID" value="NZ_CXPG01000021.1"/>
</dbReference>